<dbReference type="Proteomes" id="UP000037510">
    <property type="component" value="Unassembled WGS sequence"/>
</dbReference>
<evidence type="ECO:0000313" key="1">
    <source>
        <dbReference type="EMBL" id="KOB78162.1"/>
    </source>
</evidence>
<accession>A0A0L7LRV4</accession>
<name>A0A0L7LRV4_OPEBR</name>
<dbReference type="AlphaFoldDB" id="A0A0L7LRV4"/>
<reference evidence="1 2" key="1">
    <citation type="journal article" date="2015" name="Genome Biol. Evol.">
        <title>The genome of winter moth (Operophtera brumata) provides a genomic perspective on sexual dimorphism and phenology.</title>
        <authorList>
            <person name="Derks M.F."/>
            <person name="Smit S."/>
            <person name="Salis L."/>
            <person name="Schijlen E."/>
            <person name="Bossers A."/>
            <person name="Mateman C."/>
            <person name="Pijl A.S."/>
            <person name="de Ridder D."/>
            <person name="Groenen M.A."/>
            <person name="Visser M.E."/>
            <person name="Megens H.J."/>
        </authorList>
    </citation>
    <scope>NUCLEOTIDE SEQUENCE [LARGE SCALE GENOMIC DNA]</scope>
    <source>
        <strain evidence="1">WM2013NL</strain>
        <tissue evidence="1">Head and thorax</tissue>
    </source>
</reference>
<protein>
    <submittedName>
        <fullName evidence="1">Putative MCF.2 cell line derived transforming sequence-like protein</fullName>
    </submittedName>
</protein>
<dbReference type="STRING" id="104452.A0A0L7LRV4"/>
<sequence length="299" mass="32253">MTEVGETAGRVENLIQEANDFEILCNCDLGTASSVIEDGDKLMQDPLSSVDHIESKCEELRRTSTLLIDKIQKRNTLLTKARVEILAGEGGLIAVDKLLEDAQTFGLTAPEEFREMLMQSATQETRALVTQRASLQRAMAKPARPVQSVPPQSAIVLSAANQRASLQRAMAKPARPVQSVPPQSAIVLSAANQVSAHKRCLADGVSEEGDPAARPVQSVPPQSAIVLSAANQRASLQRAMAKPARPVQSVPPQSAIVLSAANQEPGYEVGSVRRIQFLGSILVKYKEKTIFVRYCGYVT</sequence>
<keyword evidence="2" id="KW-1185">Reference proteome</keyword>
<gene>
    <name evidence="1" type="ORF">OBRU01_02877</name>
</gene>
<evidence type="ECO:0000313" key="2">
    <source>
        <dbReference type="Proteomes" id="UP000037510"/>
    </source>
</evidence>
<proteinExistence type="predicted"/>
<dbReference type="EMBL" id="JTDY01000231">
    <property type="protein sequence ID" value="KOB78162.1"/>
    <property type="molecule type" value="Genomic_DNA"/>
</dbReference>
<organism evidence="1 2">
    <name type="scientific">Operophtera brumata</name>
    <name type="common">Winter moth</name>
    <name type="synonym">Phalaena brumata</name>
    <dbReference type="NCBI Taxonomy" id="104452"/>
    <lineage>
        <taxon>Eukaryota</taxon>
        <taxon>Metazoa</taxon>
        <taxon>Ecdysozoa</taxon>
        <taxon>Arthropoda</taxon>
        <taxon>Hexapoda</taxon>
        <taxon>Insecta</taxon>
        <taxon>Pterygota</taxon>
        <taxon>Neoptera</taxon>
        <taxon>Endopterygota</taxon>
        <taxon>Lepidoptera</taxon>
        <taxon>Glossata</taxon>
        <taxon>Ditrysia</taxon>
        <taxon>Geometroidea</taxon>
        <taxon>Geometridae</taxon>
        <taxon>Larentiinae</taxon>
        <taxon>Operophtera</taxon>
    </lineage>
</organism>
<comment type="caution">
    <text evidence="1">The sequence shown here is derived from an EMBL/GenBank/DDBJ whole genome shotgun (WGS) entry which is preliminary data.</text>
</comment>